<keyword evidence="2" id="KW-0238">DNA-binding</keyword>
<dbReference type="GO" id="GO:0003700">
    <property type="term" value="F:DNA-binding transcription factor activity"/>
    <property type="evidence" value="ECO:0007669"/>
    <property type="project" value="InterPro"/>
</dbReference>
<evidence type="ECO:0000256" key="2">
    <source>
        <dbReference type="ARBA" id="ARBA00023125"/>
    </source>
</evidence>
<dbReference type="SUPFAM" id="SSF46689">
    <property type="entry name" value="Homeodomain-like"/>
    <property type="match status" value="1"/>
</dbReference>
<reference evidence="5 6" key="1">
    <citation type="journal article" date="2015" name="Genome Announc.">
        <title>Expanding the biotechnology potential of lactobacilli through comparative genomics of 213 strains and associated genera.</title>
        <authorList>
            <person name="Sun Z."/>
            <person name="Harris H.M."/>
            <person name="McCann A."/>
            <person name="Guo C."/>
            <person name="Argimon S."/>
            <person name="Zhang W."/>
            <person name="Yang X."/>
            <person name="Jeffery I.B."/>
            <person name="Cooney J.C."/>
            <person name="Kagawa T.F."/>
            <person name="Liu W."/>
            <person name="Song Y."/>
            <person name="Salvetti E."/>
            <person name="Wrobel A."/>
            <person name="Rasinkangas P."/>
            <person name="Parkhill J."/>
            <person name="Rea M.C."/>
            <person name="O'Sullivan O."/>
            <person name="Ritari J."/>
            <person name="Douillard F.P."/>
            <person name="Paul Ross R."/>
            <person name="Yang R."/>
            <person name="Briner A.E."/>
            <person name="Felis G.E."/>
            <person name="de Vos W.M."/>
            <person name="Barrangou R."/>
            <person name="Klaenhammer T.R."/>
            <person name="Caufield P.W."/>
            <person name="Cui Y."/>
            <person name="Zhang H."/>
            <person name="O'Toole P.W."/>
        </authorList>
    </citation>
    <scope>NUCLEOTIDE SEQUENCE [LARGE SCALE GENOMIC DNA]</scope>
    <source>
        <strain evidence="5 6">DSM 14421</strain>
    </source>
</reference>
<dbReference type="AlphaFoldDB" id="A0A0R1SML5"/>
<evidence type="ECO:0000259" key="4">
    <source>
        <dbReference type="PROSITE" id="PS01124"/>
    </source>
</evidence>
<dbReference type="InterPro" id="IPR018060">
    <property type="entry name" value="HTH_AraC"/>
</dbReference>
<dbReference type="PANTHER" id="PTHR43280">
    <property type="entry name" value="ARAC-FAMILY TRANSCRIPTIONAL REGULATOR"/>
    <property type="match status" value="1"/>
</dbReference>
<accession>A0A0R1SML5</accession>
<dbReference type="SUPFAM" id="SSF51215">
    <property type="entry name" value="Regulatory protein AraC"/>
    <property type="match status" value="1"/>
</dbReference>
<dbReference type="Pfam" id="PF12833">
    <property type="entry name" value="HTH_18"/>
    <property type="match status" value="1"/>
</dbReference>
<proteinExistence type="predicted"/>
<keyword evidence="1" id="KW-0805">Transcription regulation</keyword>
<dbReference type="InterPro" id="IPR003313">
    <property type="entry name" value="AraC-bd"/>
</dbReference>
<dbReference type="GO" id="GO:0043565">
    <property type="term" value="F:sequence-specific DNA binding"/>
    <property type="evidence" value="ECO:0007669"/>
    <property type="project" value="InterPro"/>
</dbReference>
<organism evidence="5 6">
    <name type="scientific">Lentilactobacillus diolivorans DSM 14421</name>
    <dbReference type="NCBI Taxonomy" id="1423739"/>
    <lineage>
        <taxon>Bacteria</taxon>
        <taxon>Bacillati</taxon>
        <taxon>Bacillota</taxon>
        <taxon>Bacilli</taxon>
        <taxon>Lactobacillales</taxon>
        <taxon>Lactobacillaceae</taxon>
        <taxon>Lentilactobacillus</taxon>
    </lineage>
</organism>
<name>A0A0R1SML5_9LACO</name>
<evidence type="ECO:0000256" key="3">
    <source>
        <dbReference type="ARBA" id="ARBA00023163"/>
    </source>
</evidence>
<evidence type="ECO:0000313" key="6">
    <source>
        <dbReference type="Proteomes" id="UP000052013"/>
    </source>
</evidence>
<dbReference type="PANTHER" id="PTHR43280:SF28">
    <property type="entry name" value="HTH-TYPE TRANSCRIPTIONAL ACTIVATOR RHAS"/>
    <property type="match status" value="1"/>
</dbReference>
<dbReference type="Gene3D" id="2.60.120.10">
    <property type="entry name" value="Jelly Rolls"/>
    <property type="match status" value="1"/>
</dbReference>
<dbReference type="RefSeq" id="WP_057864211.1">
    <property type="nucleotide sequence ID" value="NZ_AZEY01000029.1"/>
</dbReference>
<keyword evidence="3" id="KW-0804">Transcription</keyword>
<dbReference type="InterPro" id="IPR009057">
    <property type="entry name" value="Homeodomain-like_sf"/>
</dbReference>
<dbReference type="Proteomes" id="UP000052013">
    <property type="component" value="Unassembled WGS sequence"/>
</dbReference>
<gene>
    <name evidence="5" type="ORF">FC85_GL002620</name>
</gene>
<dbReference type="Gene3D" id="1.10.10.60">
    <property type="entry name" value="Homeodomain-like"/>
    <property type="match status" value="2"/>
</dbReference>
<dbReference type="InterPro" id="IPR037923">
    <property type="entry name" value="HTH-like"/>
</dbReference>
<feature type="domain" description="HTH araC/xylS-type" evidence="4">
    <location>
        <begin position="182"/>
        <end position="284"/>
    </location>
</feature>
<comment type="caution">
    <text evidence="5">The sequence shown here is derived from an EMBL/GenBank/DDBJ whole genome shotgun (WGS) entry which is preliminary data.</text>
</comment>
<dbReference type="Pfam" id="PF02311">
    <property type="entry name" value="AraC_binding"/>
    <property type="match status" value="1"/>
</dbReference>
<evidence type="ECO:0000313" key="5">
    <source>
        <dbReference type="EMBL" id="KRL67762.1"/>
    </source>
</evidence>
<protein>
    <submittedName>
        <fullName evidence="5">Transcriptional regulator, AraC family</fullName>
    </submittedName>
</protein>
<dbReference type="PATRIC" id="fig|1423739.3.peg.2717"/>
<dbReference type="STRING" id="1423739.FC85_GL002620"/>
<dbReference type="InterPro" id="IPR014710">
    <property type="entry name" value="RmlC-like_jellyroll"/>
</dbReference>
<dbReference type="EMBL" id="AZEY01000029">
    <property type="protein sequence ID" value="KRL67762.1"/>
    <property type="molecule type" value="Genomic_DNA"/>
</dbReference>
<dbReference type="SMART" id="SM00342">
    <property type="entry name" value="HTH_ARAC"/>
    <property type="match status" value="1"/>
</dbReference>
<dbReference type="PROSITE" id="PS01124">
    <property type="entry name" value="HTH_ARAC_FAMILY_2"/>
    <property type="match status" value="1"/>
</dbReference>
<evidence type="ECO:0000256" key="1">
    <source>
        <dbReference type="ARBA" id="ARBA00023015"/>
    </source>
</evidence>
<sequence>MKKFVSIPVIESGLYVFGGHMHTVPGGWSFFEQKHQAFELMCILKGQQTTEIRGLAPMTYGPGSVIIISPGSLHTNRNANKDKELTYICFHFNFESLKLKSAIITNLANTVIPSEQPIAKLSKQVALDIIKFSKNVSLSTEQTNLKIQIALLTYLYDLTEQVVDFDNTKHPHFTEREAKAARKMATLIEEGVENIENTPLSFNTICKQMAISNGYGHRTFRKVYGVTPLHFIEEKKFRKAKLLLGYAEYSVEDVAFMLGSSTISNFSKQFKKWSGTTPSAYRKQISHKRTVRSVSQSGYFE</sequence>